<dbReference type="NCBIfam" id="TIGR00254">
    <property type="entry name" value="GGDEF"/>
    <property type="match status" value="1"/>
</dbReference>
<evidence type="ECO:0000313" key="5">
    <source>
        <dbReference type="Proteomes" id="UP000198233"/>
    </source>
</evidence>
<evidence type="ECO:0000256" key="2">
    <source>
        <dbReference type="ARBA" id="ARBA00034247"/>
    </source>
</evidence>
<dbReference type="CDD" id="cd01949">
    <property type="entry name" value="GGDEF"/>
    <property type="match status" value="1"/>
</dbReference>
<comment type="catalytic activity">
    <reaction evidence="2">
        <text>2 GTP = 3',3'-c-di-GMP + 2 diphosphate</text>
        <dbReference type="Rhea" id="RHEA:24898"/>
        <dbReference type="ChEBI" id="CHEBI:33019"/>
        <dbReference type="ChEBI" id="CHEBI:37565"/>
        <dbReference type="ChEBI" id="CHEBI:58805"/>
        <dbReference type="EC" id="2.7.7.65"/>
    </reaction>
</comment>
<accession>A0AAC9XNL9</accession>
<dbReference type="SUPFAM" id="SSF55073">
    <property type="entry name" value="Nucleotide cyclase"/>
    <property type="match status" value="1"/>
</dbReference>
<dbReference type="InterPro" id="IPR000160">
    <property type="entry name" value="GGDEF_dom"/>
</dbReference>
<evidence type="ECO:0000256" key="1">
    <source>
        <dbReference type="ARBA" id="ARBA00012528"/>
    </source>
</evidence>
<evidence type="ECO:0000259" key="3">
    <source>
        <dbReference type="PROSITE" id="PS50887"/>
    </source>
</evidence>
<dbReference type="PANTHER" id="PTHR45138:SF9">
    <property type="entry name" value="DIGUANYLATE CYCLASE DGCM-RELATED"/>
    <property type="match status" value="1"/>
</dbReference>
<proteinExistence type="predicted"/>
<evidence type="ECO:0000313" key="4">
    <source>
        <dbReference type="EMBL" id="ASJ97057.1"/>
    </source>
</evidence>
<dbReference type="InterPro" id="IPR029787">
    <property type="entry name" value="Nucleotide_cyclase"/>
</dbReference>
<dbReference type="KEGG" id="smav:CFF01_10940"/>
<reference evidence="4 5" key="1">
    <citation type="submission" date="2017-06" db="EMBL/GenBank/DDBJ databases">
        <title>Complete genome sequence of Shewanella marisflavi EP1 associated with anaerobic 2,4-dinitrotoluene reduction and salt tolerance.</title>
        <authorList>
            <person name="Huang J."/>
        </authorList>
    </citation>
    <scope>NUCLEOTIDE SEQUENCE [LARGE SCALE GENOMIC DNA]</scope>
    <source>
        <strain evidence="4 5">EP1</strain>
    </source>
</reference>
<dbReference type="Pfam" id="PF00990">
    <property type="entry name" value="GGDEF"/>
    <property type="match status" value="1"/>
</dbReference>
<feature type="domain" description="GGDEF" evidence="3">
    <location>
        <begin position="1"/>
        <end position="111"/>
    </location>
</feature>
<dbReference type="EMBL" id="CP022272">
    <property type="protein sequence ID" value="ASJ97057.1"/>
    <property type="molecule type" value="Genomic_DNA"/>
</dbReference>
<dbReference type="GO" id="GO:0052621">
    <property type="term" value="F:diguanylate cyclase activity"/>
    <property type="evidence" value="ECO:0007669"/>
    <property type="project" value="UniProtKB-EC"/>
</dbReference>
<dbReference type="PANTHER" id="PTHR45138">
    <property type="entry name" value="REGULATORY COMPONENTS OF SENSORY TRANSDUCTION SYSTEM"/>
    <property type="match status" value="1"/>
</dbReference>
<dbReference type="EC" id="2.7.7.65" evidence="1"/>
<protein>
    <recommendedName>
        <fullName evidence="1">diguanylate cyclase</fullName>
        <ecNumber evidence="1">2.7.7.65</ecNumber>
    </recommendedName>
</protein>
<gene>
    <name evidence="4" type="ORF">CFF01_10940</name>
</gene>
<dbReference type="SMART" id="SM00267">
    <property type="entry name" value="GGDEF"/>
    <property type="match status" value="1"/>
</dbReference>
<dbReference type="AlphaFoldDB" id="A0AAC9XNL9"/>
<sequence>MAIWWAMMCCSGWLKSSKRRYVRQILLAAGGGEEFVIILEDTDSEGATSFADKLRQDIKHRSQESDFPVVITVSAGVSLYRWDDDQDRLFNDADQALYRAKENGRDCVVVI</sequence>
<name>A0AAC9XNL9_9GAMM</name>
<dbReference type="Gene3D" id="3.30.70.270">
    <property type="match status" value="1"/>
</dbReference>
<dbReference type="InterPro" id="IPR043128">
    <property type="entry name" value="Rev_trsase/Diguanyl_cyclase"/>
</dbReference>
<dbReference type="Proteomes" id="UP000198233">
    <property type="component" value="Chromosome"/>
</dbReference>
<dbReference type="InterPro" id="IPR050469">
    <property type="entry name" value="Diguanylate_Cyclase"/>
</dbReference>
<organism evidence="4 5">
    <name type="scientific">Shewanella marisflavi</name>
    <dbReference type="NCBI Taxonomy" id="260364"/>
    <lineage>
        <taxon>Bacteria</taxon>
        <taxon>Pseudomonadati</taxon>
        <taxon>Pseudomonadota</taxon>
        <taxon>Gammaproteobacteria</taxon>
        <taxon>Alteromonadales</taxon>
        <taxon>Shewanellaceae</taxon>
        <taxon>Shewanella</taxon>
    </lineage>
</organism>
<dbReference type="PROSITE" id="PS50887">
    <property type="entry name" value="GGDEF"/>
    <property type="match status" value="1"/>
</dbReference>